<dbReference type="PANTHER" id="PTHR33371:SF4">
    <property type="entry name" value="INTERMEMBRANE PHOSPHOLIPID TRANSPORT SYSTEM BINDING PROTEIN MLAD"/>
    <property type="match status" value="1"/>
</dbReference>
<dbReference type="OrthoDB" id="4368973at2"/>
<evidence type="ECO:0000313" key="3">
    <source>
        <dbReference type="EMBL" id="AMY21758.1"/>
    </source>
</evidence>
<sequence>MISVNRACLGPMVVALMATIVFVTSCGINADNPPTIATSDADGYDIQMEFTSALNLPALAKVLSGGISVGFVEDVTYENGHAVVKARIDNTTQLPGESRAELRQDTLLGEIYVAILPPAEPSTGALLRSGSVIPLARTEPAANVEDVMRGMSNVLGGGELDKIHTAISTLNTTFPKDLQQFDALYQTTLETVSEVSSNTDKLDVVLRSADQTLKVILDDPSGIDRMLTKGGRNFSGLGYSLIEVALLIANLRDFAVSAGRIVDPEYLRIKESVAGIAPVIDSIANSDIYSKSVTEQATSVIRDKLIPFVRSPDINLSDISIDGRDLARRDAESFVTVLRSIGMMP</sequence>
<name>A0A143QG82_RHOFA</name>
<dbReference type="Proteomes" id="UP000076038">
    <property type="component" value="Chromosome"/>
</dbReference>
<dbReference type="RefSeq" id="WP_032375375.1">
    <property type="nucleotide sequence ID" value="NZ_CP015220.1"/>
</dbReference>
<reference evidence="4" key="2">
    <citation type="submission" date="2016-04" db="EMBL/GenBank/DDBJ databases">
        <title>Complete Genome and Plasmid Sequences for Rhodococcus fascians D188 and Draft Sequences for Rhodococcus spp. Isolates PBTS 1 and PBTS 2.</title>
        <authorList>
            <person name="Stamer R."/>
            <person name="Vereecke D."/>
            <person name="Zhang Y."/>
            <person name="Schilkey F."/>
            <person name="Devitt N."/>
            <person name="Randall J."/>
        </authorList>
    </citation>
    <scope>NUCLEOTIDE SEQUENCE [LARGE SCALE GENOMIC DNA]</scope>
    <source>
        <strain evidence="4">PBTS2</strain>
    </source>
</reference>
<gene>
    <name evidence="3" type="ORF">A3Q41_00434</name>
</gene>
<dbReference type="PATRIC" id="fig|1653479.3.peg.441"/>
<keyword evidence="1" id="KW-0732">Signal</keyword>
<dbReference type="PROSITE" id="PS51257">
    <property type="entry name" value="PROKAR_LIPOPROTEIN"/>
    <property type="match status" value="1"/>
</dbReference>
<dbReference type="PANTHER" id="PTHR33371">
    <property type="entry name" value="INTERMEMBRANE PHOSPHOLIPID TRANSPORT SYSTEM BINDING PROTEIN MLAD-RELATED"/>
    <property type="match status" value="1"/>
</dbReference>
<dbReference type="AlphaFoldDB" id="A0A143QG82"/>
<dbReference type="EMBL" id="CP015220">
    <property type="protein sequence ID" value="AMY21758.1"/>
    <property type="molecule type" value="Genomic_DNA"/>
</dbReference>
<feature type="chain" id="PRO_5007512489" description="Mce/MlaD domain-containing protein" evidence="1">
    <location>
        <begin position="31"/>
        <end position="345"/>
    </location>
</feature>
<protein>
    <recommendedName>
        <fullName evidence="2">Mce/MlaD domain-containing protein</fullName>
    </recommendedName>
</protein>
<dbReference type="InterPro" id="IPR003399">
    <property type="entry name" value="Mce/MlaD"/>
</dbReference>
<reference evidence="3 4" key="1">
    <citation type="journal article" date="2016" name="Genome Announc.">
        <title>Complete Genome and Plasmid Sequences for Rhodococcus fascians D188 and Draft Sequences for Rhodococcus Isolates PBTS 1 and PBTS 2.</title>
        <authorList>
            <person name="Stamler R.A."/>
            <person name="Vereecke D."/>
            <person name="Zhang Y."/>
            <person name="Schilkey F."/>
            <person name="Devitt N."/>
            <person name="Randall J.J."/>
        </authorList>
    </citation>
    <scope>NUCLEOTIDE SEQUENCE [LARGE SCALE GENOMIC DNA]</scope>
    <source>
        <strain evidence="3 4">PBTS2</strain>
    </source>
</reference>
<accession>A0A143QG82</accession>
<evidence type="ECO:0000256" key="1">
    <source>
        <dbReference type="SAM" id="SignalP"/>
    </source>
</evidence>
<feature type="signal peptide" evidence="1">
    <location>
        <begin position="1"/>
        <end position="30"/>
    </location>
</feature>
<proteinExistence type="predicted"/>
<dbReference type="KEGG" id="rhs:A3Q41_00434"/>
<feature type="domain" description="Mce/MlaD" evidence="2">
    <location>
        <begin position="42"/>
        <end position="118"/>
    </location>
</feature>
<dbReference type="InterPro" id="IPR052336">
    <property type="entry name" value="MlaD_Phospholipid_Transporter"/>
</dbReference>
<dbReference type="Pfam" id="PF02470">
    <property type="entry name" value="MlaD"/>
    <property type="match status" value="1"/>
</dbReference>
<evidence type="ECO:0000313" key="4">
    <source>
        <dbReference type="Proteomes" id="UP000076038"/>
    </source>
</evidence>
<organism evidence="3 4">
    <name type="scientific">Rhodococcoides fascians</name>
    <name type="common">Rhodococcus fascians</name>
    <dbReference type="NCBI Taxonomy" id="1828"/>
    <lineage>
        <taxon>Bacteria</taxon>
        <taxon>Bacillati</taxon>
        <taxon>Actinomycetota</taxon>
        <taxon>Actinomycetes</taxon>
        <taxon>Mycobacteriales</taxon>
        <taxon>Nocardiaceae</taxon>
        <taxon>Rhodococcoides</taxon>
    </lineage>
</organism>
<keyword evidence="4" id="KW-1185">Reference proteome</keyword>
<evidence type="ECO:0000259" key="2">
    <source>
        <dbReference type="Pfam" id="PF02470"/>
    </source>
</evidence>